<protein>
    <recommendedName>
        <fullName evidence="2 6">Elongation factor Ts</fullName>
        <shortName evidence="6">EF-Ts</shortName>
    </recommendedName>
</protein>
<dbReference type="Proteomes" id="UP000029228">
    <property type="component" value="Unassembled WGS sequence"/>
</dbReference>
<comment type="subcellular location">
    <subcellularLocation>
        <location evidence="6 8">Cytoplasm</location>
    </subcellularLocation>
</comment>
<dbReference type="InterPro" id="IPR018101">
    <property type="entry name" value="Transl_elong_Ts_CS"/>
</dbReference>
<dbReference type="InterPro" id="IPR009060">
    <property type="entry name" value="UBA-like_sf"/>
</dbReference>
<feature type="coiled-coil region" evidence="9">
    <location>
        <begin position="96"/>
        <end position="123"/>
    </location>
</feature>
<dbReference type="Gene3D" id="3.30.479.20">
    <property type="entry name" value="Elongation factor Ts, dimerisation domain"/>
    <property type="match status" value="1"/>
</dbReference>
<dbReference type="CDD" id="cd14275">
    <property type="entry name" value="UBA_EF-Ts"/>
    <property type="match status" value="1"/>
</dbReference>
<keyword evidence="12" id="KW-1185">Reference proteome</keyword>
<evidence type="ECO:0000259" key="10">
    <source>
        <dbReference type="Pfam" id="PF00889"/>
    </source>
</evidence>
<dbReference type="SUPFAM" id="SSF46934">
    <property type="entry name" value="UBA-like"/>
    <property type="match status" value="1"/>
</dbReference>
<evidence type="ECO:0000256" key="9">
    <source>
        <dbReference type="SAM" id="Coils"/>
    </source>
</evidence>
<proteinExistence type="inferred from homology"/>
<comment type="caution">
    <text evidence="11">The sequence shown here is derived from an EMBL/GenBank/DDBJ whole genome shotgun (WGS) entry which is preliminary data.</text>
</comment>
<evidence type="ECO:0000256" key="8">
    <source>
        <dbReference type="RuleBase" id="RU000643"/>
    </source>
</evidence>
<keyword evidence="5 6" id="KW-0648">Protein biosynthesis</keyword>
<dbReference type="GO" id="GO:0005737">
    <property type="term" value="C:cytoplasm"/>
    <property type="evidence" value="ECO:0007669"/>
    <property type="project" value="UniProtKB-SubCell"/>
</dbReference>
<dbReference type="FunFam" id="1.10.8.10:FF:000001">
    <property type="entry name" value="Elongation factor Ts"/>
    <property type="match status" value="1"/>
</dbReference>
<evidence type="ECO:0000256" key="6">
    <source>
        <dbReference type="HAMAP-Rule" id="MF_00050"/>
    </source>
</evidence>
<evidence type="ECO:0000256" key="3">
    <source>
        <dbReference type="ARBA" id="ARBA00022490"/>
    </source>
</evidence>
<dbReference type="InterPro" id="IPR014039">
    <property type="entry name" value="Transl_elong_EFTs/EF1B_dimer"/>
</dbReference>
<dbReference type="PROSITE" id="PS01127">
    <property type="entry name" value="EF_TS_2"/>
    <property type="match status" value="1"/>
</dbReference>
<evidence type="ECO:0000313" key="12">
    <source>
        <dbReference type="Proteomes" id="UP000029228"/>
    </source>
</evidence>
<keyword evidence="9" id="KW-0175">Coiled coil</keyword>
<evidence type="ECO:0000256" key="7">
    <source>
        <dbReference type="RuleBase" id="RU000642"/>
    </source>
</evidence>
<comment type="function">
    <text evidence="6 7">Associates with the EF-Tu.GDP complex and induces the exchange of GDP to GTP. It remains bound to the aminoacyl-tRNA.EF-Tu.GTP complex up to the GTP hydrolysis stage on the ribosome.</text>
</comment>
<dbReference type="FunFam" id="3.30.479.20:FF:000001">
    <property type="entry name" value="Elongation factor Ts"/>
    <property type="match status" value="1"/>
</dbReference>
<dbReference type="Pfam" id="PF00889">
    <property type="entry name" value="EF_TS"/>
    <property type="match status" value="1"/>
</dbReference>
<dbReference type="STRING" id="990268.JCM19235_1524"/>
<evidence type="ECO:0000313" key="11">
    <source>
        <dbReference type="EMBL" id="GAL21702.1"/>
    </source>
</evidence>
<accession>A0A090SQP1</accession>
<dbReference type="PANTHER" id="PTHR11741">
    <property type="entry name" value="ELONGATION FACTOR TS"/>
    <property type="match status" value="1"/>
</dbReference>
<dbReference type="PANTHER" id="PTHR11741:SF0">
    <property type="entry name" value="ELONGATION FACTOR TS, MITOCHONDRIAL"/>
    <property type="match status" value="1"/>
</dbReference>
<dbReference type="InterPro" id="IPR001816">
    <property type="entry name" value="Transl_elong_EFTs/EF1B"/>
</dbReference>
<evidence type="ECO:0000256" key="1">
    <source>
        <dbReference type="ARBA" id="ARBA00005532"/>
    </source>
</evidence>
<gene>
    <name evidence="6" type="primary">tsf</name>
    <name evidence="11" type="ORF">JCM19235_1524</name>
</gene>
<dbReference type="InterPro" id="IPR036402">
    <property type="entry name" value="EF-Ts_dimer_sf"/>
</dbReference>
<organism evidence="11 12">
    <name type="scientific">Vibrio maritimus</name>
    <dbReference type="NCBI Taxonomy" id="990268"/>
    <lineage>
        <taxon>Bacteria</taxon>
        <taxon>Pseudomonadati</taxon>
        <taxon>Pseudomonadota</taxon>
        <taxon>Gammaproteobacteria</taxon>
        <taxon>Vibrionales</taxon>
        <taxon>Vibrionaceae</taxon>
        <taxon>Vibrio</taxon>
    </lineage>
</organism>
<comment type="similarity">
    <text evidence="1 6 7">Belongs to the EF-Ts family.</text>
</comment>
<dbReference type="SUPFAM" id="SSF54713">
    <property type="entry name" value="Elongation factor Ts (EF-Ts), dimerisation domain"/>
    <property type="match status" value="1"/>
</dbReference>
<keyword evidence="3 6" id="KW-0963">Cytoplasm</keyword>
<evidence type="ECO:0000256" key="4">
    <source>
        <dbReference type="ARBA" id="ARBA00022768"/>
    </source>
</evidence>
<name>A0A090SQP1_9VIBR</name>
<dbReference type="NCBIfam" id="TIGR00116">
    <property type="entry name" value="tsf"/>
    <property type="match status" value="1"/>
</dbReference>
<dbReference type="GO" id="GO:0003746">
    <property type="term" value="F:translation elongation factor activity"/>
    <property type="evidence" value="ECO:0007669"/>
    <property type="project" value="UniProtKB-UniRule"/>
</dbReference>
<dbReference type="PROSITE" id="PS01126">
    <property type="entry name" value="EF_TS_1"/>
    <property type="match status" value="1"/>
</dbReference>
<dbReference type="AlphaFoldDB" id="A0A090SQP1"/>
<feature type="domain" description="Translation elongation factor EFTs/EF1B dimerisation" evidence="10">
    <location>
        <begin position="70"/>
        <end position="157"/>
    </location>
</feature>
<dbReference type="HAMAP" id="MF_00050">
    <property type="entry name" value="EF_Ts"/>
    <property type="match status" value="1"/>
</dbReference>
<dbReference type="EMBL" id="BBMR01000009">
    <property type="protein sequence ID" value="GAL21702.1"/>
    <property type="molecule type" value="Genomic_DNA"/>
</dbReference>
<reference evidence="11 12" key="1">
    <citation type="submission" date="2014-09" db="EMBL/GenBank/DDBJ databases">
        <title>Vibrio maritimus JCM 19235. (C45) whole genome shotgun sequence.</title>
        <authorList>
            <person name="Sawabe T."/>
            <person name="Meirelles P."/>
            <person name="Nakanishi M."/>
            <person name="Sayaka M."/>
            <person name="Hattori M."/>
            <person name="Ohkuma M."/>
        </authorList>
    </citation>
    <scope>NUCLEOTIDE SEQUENCE [LARGE SCALE GENOMIC DNA]</scope>
    <source>
        <strain evidence="12">JCM19235</strain>
    </source>
</reference>
<sequence>MAVTAALVKELRDRTGAGMMECKKALVETNGDIEVAIENMRKSGAAKAAKKAGNIAAEGAIIIKEENGVAALLEVNCQTDFVAKDANFTAFAEKVAADALATKATAEELVAKFEEERVALVAKIGENINIRRVQYVEGAAIASYRHGEKSVLLLLVTATQKLLSTLLCTLQLLVQSSLTQKTYLQT</sequence>
<feature type="region of interest" description="Involved in Mg(2+) ion dislocation from EF-Tu" evidence="6">
    <location>
        <begin position="79"/>
        <end position="82"/>
    </location>
</feature>
<keyword evidence="4 6" id="KW-0251">Elongation factor</keyword>
<evidence type="ECO:0000256" key="5">
    <source>
        <dbReference type="ARBA" id="ARBA00022917"/>
    </source>
</evidence>
<evidence type="ECO:0000256" key="2">
    <source>
        <dbReference type="ARBA" id="ARBA00016956"/>
    </source>
</evidence>
<dbReference type="Gene3D" id="1.10.8.10">
    <property type="entry name" value="DNA helicase RuvA subunit, C-terminal domain"/>
    <property type="match status" value="1"/>
</dbReference>